<accession>A0ABU0AJ34</accession>
<gene>
    <name evidence="1" type="ORF">J2S17_002611</name>
</gene>
<dbReference type="EMBL" id="JAUSUB010000010">
    <property type="protein sequence ID" value="MDQ0270726.1"/>
    <property type="molecule type" value="Genomic_DNA"/>
</dbReference>
<organism evidence="1 2">
    <name type="scientific">Cytobacillus purgationiresistens</name>
    <dbReference type="NCBI Taxonomy" id="863449"/>
    <lineage>
        <taxon>Bacteria</taxon>
        <taxon>Bacillati</taxon>
        <taxon>Bacillota</taxon>
        <taxon>Bacilli</taxon>
        <taxon>Bacillales</taxon>
        <taxon>Bacillaceae</taxon>
        <taxon>Cytobacillus</taxon>
    </lineage>
</organism>
<dbReference type="RefSeq" id="WP_307475385.1">
    <property type="nucleotide sequence ID" value="NZ_JAUSUB010000010.1"/>
</dbReference>
<sequence>MSAEIVEVILGEIRRTKDYRLVSYLNDNEIYLSFENEGIRWKRGKFS</sequence>
<comment type="caution">
    <text evidence="1">The sequence shown here is derived from an EMBL/GenBank/DDBJ whole genome shotgun (WGS) entry which is preliminary data.</text>
</comment>
<reference evidence="1 2" key="1">
    <citation type="submission" date="2023-07" db="EMBL/GenBank/DDBJ databases">
        <title>Genomic Encyclopedia of Type Strains, Phase IV (KMG-IV): sequencing the most valuable type-strain genomes for metagenomic binning, comparative biology and taxonomic classification.</title>
        <authorList>
            <person name="Goeker M."/>
        </authorList>
    </citation>
    <scope>NUCLEOTIDE SEQUENCE [LARGE SCALE GENOMIC DNA]</scope>
    <source>
        <strain evidence="1 2">DSM 23494</strain>
    </source>
</reference>
<evidence type="ECO:0000313" key="1">
    <source>
        <dbReference type="EMBL" id="MDQ0270726.1"/>
    </source>
</evidence>
<evidence type="ECO:0000313" key="2">
    <source>
        <dbReference type="Proteomes" id="UP001238088"/>
    </source>
</evidence>
<keyword evidence="2" id="KW-1185">Reference proteome</keyword>
<dbReference type="Proteomes" id="UP001238088">
    <property type="component" value="Unassembled WGS sequence"/>
</dbReference>
<protein>
    <submittedName>
        <fullName evidence="1">Uncharacterized protein</fullName>
    </submittedName>
</protein>
<proteinExistence type="predicted"/>
<name>A0ABU0AJ34_9BACI</name>